<dbReference type="OrthoDB" id="2442949at2759"/>
<organism evidence="1 2">
    <name type="scientific">Racocetra fulgida</name>
    <dbReference type="NCBI Taxonomy" id="60492"/>
    <lineage>
        <taxon>Eukaryota</taxon>
        <taxon>Fungi</taxon>
        <taxon>Fungi incertae sedis</taxon>
        <taxon>Mucoromycota</taxon>
        <taxon>Glomeromycotina</taxon>
        <taxon>Glomeromycetes</taxon>
        <taxon>Diversisporales</taxon>
        <taxon>Gigasporaceae</taxon>
        <taxon>Racocetra</taxon>
    </lineage>
</organism>
<evidence type="ECO:0000313" key="2">
    <source>
        <dbReference type="Proteomes" id="UP000789396"/>
    </source>
</evidence>
<dbReference type="Proteomes" id="UP000789396">
    <property type="component" value="Unassembled WGS sequence"/>
</dbReference>
<sequence>INIEQSHNLAVVNIYHYIHSPPETIEVSSQIRNYIINHNQLAVLQLYKYRFANDLLESAQQYLKNNPKHYPLLEVKEENAFSDLPENIHTSIKNLNNSELQVNNQFHEQESQACGQESQVNEQKFQVNKQEFQVNEQEFQIYEQDFTTVNL</sequence>
<protein>
    <submittedName>
        <fullName evidence="1">18240_t:CDS:1</fullName>
    </submittedName>
</protein>
<name>A0A9N9HA40_9GLOM</name>
<proteinExistence type="predicted"/>
<keyword evidence="2" id="KW-1185">Reference proteome</keyword>
<feature type="non-terminal residue" evidence="1">
    <location>
        <position position="151"/>
    </location>
</feature>
<dbReference type="EMBL" id="CAJVPZ010014705">
    <property type="protein sequence ID" value="CAG8660032.1"/>
    <property type="molecule type" value="Genomic_DNA"/>
</dbReference>
<gene>
    <name evidence="1" type="ORF">RFULGI_LOCUS8812</name>
</gene>
<accession>A0A9N9HA40</accession>
<feature type="non-terminal residue" evidence="1">
    <location>
        <position position="1"/>
    </location>
</feature>
<dbReference type="AlphaFoldDB" id="A0A9N9HA40"/>
<reference evidence="1" key="1">
    <citation type="submission" date="2021-06" db="EMBL/GenBank/DDBJ databases">
        <authorList>
            <person name="Kallberg Y."/>
            <person name="Tangrot J."/>
            <person name="Rosling A."/>
        </authorList>
    </citation>
    <scope>NUCLEOTIDE SEQUENCE</scope>
    <source>
        <strain evidence="1">IN212</strain>
    </source>
</reference>
<evidence type="ECO:0000313" key="1">
    <source>
        <dbReference type="EMBL" id="CAG8660032.1"/>
    </source>
</evidence>
<comment type="caution">
    <text evidence="1">The sequence shown here is derived from an EMBL/GenBank/DDBJ whole genome shotgun (WGS) entry which is preliminary data.</text>
</comment>